<evidence type="ECO:0000313" key="2">
    <source>
        <dbReference type="Proteomes" id="UP001293254"/>
    </source>
</evidence>
<evidence type="ECO:0000313" key="1">
    <source>
        <dbReference type="EMBL" id="KAK4424008.1"/>
    </source>
</evidence>
<name>A0AAE2CJ28_9LAMI</name>
<reference evidence="1" key="1">
    <citation type="submission" date="2020-06" db="EMBL/GenBank/DDBJ databases">
        <authorList>
            <person name="Li T."/>
            <person name="Hu X."/>
            <person name="Zhang T."/>
            <person name="Song X."/>
            <person name="Zhang H."/>
            <person name="Dai N."/>
            <person name="Sheng W."/>
            <person name="Hou X."/>
            <person name="Wei L."/>
        </authorList>
    </citation>
    <scope>NUCLEOTIDE SEQUENCE</scope>
    <source>
        <strain evidence="1">3651</strain>
        <tissue evidence="1">Leaf</tissue>
    </source>
</reference>
<organism evidence="1 2">
    <name type="scientific">Sesamum alatum</name>
    <dbReference type="NCBI Taxonomy" id="300844"/>
    <lineage>
        <taxon>Eukaryota</taxon>
        <taxon>Viridiplantae</taxon>
        <taxon>Streptophyta</taxon>
        <taxon>Embryophyta</taxon>
        <taxon>Tracheophyta</taxon>
        <taxon>Spermatophyta</taxon>
        <taxon>Magnoliopsida</taxon>
        <taxon>eudicotyledons</taxon>
        <taxon>Gunneridae</taxon>
        <taxon>Pentapetalae</taxon>
        <taxon>asterids</taxon>
        <taxon>lamiids</taxon>
        <taxon>Lamiales</taxon>
        <taxon>Pedaliaceae</taxon>
        <taxon>Sesamum</taxon>
    </lineage>
</organism>
<dbReference type="EMBL" id="JACGWO010000006">
    <property type="protein sequence ID" value="KAK4424008.1"/>
    <property type="molecule type" value="Genomic_DNA"/>
</dbReference>
<protein>
    <submittedName>
        <fullName evidence="1">Uncharacterized protein</fullName>
    </submittedName>
</protein>
<keyword evidence="2" id="KW-1185">Reference proteome</keyword>
<sequence length="137" mass="15244">MGKSWGEEGRMGGEASQGPTRIMSRMMRHRMFGNPQNNSPPMLAISEDCKKKQQKRGARAALRWVHLLRENDPNRVSHAGPSAGAGSELRQQLIPEVPSIRRGSPFLPEIMAAALPEHMPSHRWPAMEETKETPGIT</sequence>
<gene>
    <name evidence="1" type="ORF">Salat_1594200</name>
</gene>
<reference evidence="1" key="2">
    <citation type="journal article" date="2024" name="Plant">
        <title>Genomic evolution and insights into agronomic trait innovations of Sesamum species.</title>
        <authorList>
            <person name="Miao H."/>
            <person name="Wang L."/>
            <person name="Qu L."/>
            <person name="Liu H."/>
            <person name="Sun Y."/>
            <person name="Le M."/>
            <person name="Wang Q."/>
            <person name="Wei S."/>
            <person name="Zheng Y."/>
            <person name="Lin W."/>
            <person name="Duan Y."/>
            <person name="Cao H."/>
            <person name="Xiong S."/>
            <person name="Wang X."/>
            <person name="Wei L."/>
            <person name="Li C."/>
            <person name="Ma Q."/>
            <person name="Ju M."/>
            <person name="Zhao R."/>
            <person name="Li G."/>
            <person name="Mu C."/>
            <person name="Tian Q."/>
            <person name="Mei H."/>
            <person name="Zhang T."/>
            <person name="Gao T."/>
            <person name="Zhang H."/>
        </authorList>
    </citation>
    <scope>NUCLEOTIDE SEQUENCE</scope>
    <source>
        <strain evidence="1">3651</strain>
    </source>
</reference>
<accession>A0AAE2CJ28</accession>
<dbReference type="Proteomes" id="UP001293254">
    <property type="component" value="Unassembled WGS sequence"/>
</dbReference>
<comment type="caution">
    <text evidence="1">The sequence shown here is derived from an EMBL/GenBank/DDBJ whole genome shotgun (WGS) entry which is preliminary data.</text>
</comment>
<dbReference type="AlphaFoldDB" id="A0AAE2CJ28"/>
<proteinExistence type="predicted"/>